<reference evidence="2" key="1">
    <citation type="journal article" date="2014" name="Nat. Commun.">
        <title>The rainbow trout genome provides novel insights into evolution after whole-genome duplication in vertebrates.</title>
        <authorList>
            <person name="Berthelot C."/>
            <person name="Brunet F."/>
            <person name="Chalopin D."/>
            <person name="Juanchich A."/>
            <person name="Bernard M."/>
            <person name="Noel B."/>
            <person name="Bento P."/>
            <person name="Da Silva C."/>
            <person name="Labadie K."/>
            <person name="Alberti A."/>
            <person name="Aury J.M."/>
            <person name="Louis A."/>
            <person name="Dehais P."/>
            <person name="Bardou P."/>
            <person name="Montfort J."/>
            <person name="Klopp C."/>
            <person name="Cabau C."/>
            <person name="Gaspin C."/>
            <person name="Thorgaard G.H."/>
            <person name="Boussaha M."/>
            <person name="Quillet E."/>
            <person name="Guyomard R."/>
            <person name="Galiana D."/>
            <person name="Bobe J."/>
            <person name="Volff J.N."/>
            <person name="Genet C."/>
            <person name="Wincker P."/>
            <person name="Jaillon O."/>
            <person name="Roest Crollius H."/>
            <person name="Guiguen Y."/>
        </authorList>
    </citation>
    <scope>NUCLEOTIDE SEQUENCE [LARGE SCALE GENOMIC DNA]</scope>
</reference>
<gene>
    <name evidence="2" type="ORF">GSONMT00033418001</name>
</gene>
<protein>
    <submittedName>
        <fullName evidence="2">Uncharacterized protein</fullName>
    </submittedName>
</protein>
<dbReference type="AlphaFoldDB" id="A0A060Z137"/>
<feature type="region of interest" description="Disordered" evidence="1">
    <location>
        <begin position="1"/>
        <end position="29"/>
    </location>
</feature>
<evidence type="ECO:0000313" key="3">
    <source>
        <dbReference type="Proteomes" id="UP000193380"/>
    </source>
</evidence>
<reference evidence="2" key="2">
    <citation type="submission" date="2014-03" db="EMBL/GenBank/DDBJ databases">
        <authorList>
            <person name="Genoscope - CEA"/>
        </authorList>
    </citation>
    <scope>NUCLEOTIDE SEQUENCE</scope>
</reference>
<organism evidence="2 3">
    <name type="scientific">Oncorhynchus mykiss</name>
    <name type="common">Rainbow trout</name>
    <name type="synonym">Salmo gairdneri</name>
    <dbReference type="NCBI Taxonomy" id="8022"/>
    <lineage>
        <taxon>Eukaryota</taxon>
        <taxon>Metazoa</taxon>
        <taxon>Chordata</taxon>
        <taxon>Craniata</taxon>
        <taxon>Vertebrata</taxon>
        <taxon>Euteleostomi</taxon>
        <taxon>Actinopterygii</taxon>
        <taxon>Neopterygii</taxon>
        <taxon>Teleostei</taxon>
        <taxon>Protacanthopterygii</taxon>
        <taxon>Salmoniformes</taxon>
        <taxon>Salmonidae</taxon>
        <taxon>Salmoninae</taxon>
        <taxon>Oncorhynchus</taxon>
    </lineage>
</organism>
<sequence>MEHSHIFTLLSPPNSSAWSPGQQPADTPQGCPLGPLPVIYYSALLCLGLPGKRDRGERMD</sequence>
<name>A0A060Z137_ONCMY</name>
<accession>A0A060Z137</accession>
<dbReference type="STRING" id="8022.A0A060Z137"/>
<dbReference type="Proteomes" id="UP000193380">
    <property type="component" value="Unassembled WGS sequence"/>
</dbReference>
<dbReference type="PaxDb" id="8022-A0A060Z137"/>
<evidence type="ECO:0000256" key="1">
    <source>
        <dbReference type="SAM" id="MobiDB-lite"/>
    </source>
</evidence>
<proteinExistence type="predicted"/>
<feature type="compositionally biased region" description="Polar residues" evidence="1">
    <location>
        <begin position="11"/>
        <end position="26"/>
    </location>
</feature>
<dbReference type="EMBL" id="FR932984">
    <property type="protein sequence ID" value="CDQ97768.1"/>
    <property type="molecule type" value="Genomic_DNA"/>
</dbReference>
<evidence type="ECO:0000313" key="2">
    <source>
        <dbReference type="EMBL" id="CDQ97768.1"/>
    </source>
</evidence>